<name>A0ABR9QWI7_9FIRM</name>
<dbReference type="RefSeq" id="WP_226384912.1">
    <property type="nucleotide sequence ID" value="NZ_JADCKA010000003.1"/>
</dbReference>
<dbReference type="InterPro" id="IPR001387">
    <property type="entry name" value="Cro/C1-type_HTH"/>
</dbReference>
<evidence type="ECO:0000259" key="1">
    <source>
        <dbReference type="PROSITE" id="PS50943"/>
    </source>
</evidence>
<dbReference type="Gene3D" id="1.10.260.40">
    <property type="entry name" value="lambda repressor-like DNA-binding domains"/>
    <property type="match status" value="1"/>
</dbReference>
<evidence type="ECO:0000313" key="3">
    <source>
        <dbReference type="Proteomes" id="UP001516588"/>
    </source>
</evidence>
<evidence type="ECO:0000313" key="2">
    <source>
        <dbReference type="EMBL" id="MBE5035244.1"/>
    </source>
</evidence>
<dbReference type="Proteomes" id="UP001516588">
    <property type="component" value="Unassembled WGS sequence"/>
</dbReference>
<comment type="caution">
    <text evidence="2">The sequence shown here is derived from an EMBL/GenBank/DDBJ whole genome shotgun (WGS) entry which is preliminary data.</text>
</comment>
<sequence>MKVRPEYDFKVIGNNLRKLRIKNGLTVEEVRQYMQLGTVQSIYKWERGEGLPQADSLIALLELYGENRIDTITEERGNLSSSDFLEILQKHLLNFVLNDKSLYLI</sequence>
<dbReference type="SUPFAM" id="SSF47413">
    <property type="entry name" value="lambda repressor-like DNA-binding domains"/>
    <property type="match status" value="1"/>
</dbReference>
<dbReference type="InterPro" id="IPR010982">
    <property type="entry name" value="Lambda_DNA-bd_dom_sf"/>
</dbReference>
<feature type="domain" description="HTH cro/C1-type" evidence="1">
    <location>
        <begin position="16"/>
        <end position="72"/>
    </location>
</feature>
<keyword evidence="3" id="KW-1185">Reference proteome</keyword>
<reference evidence="2 3" key="1">
    <citation type="submission" date="2020-10" db="EMBL/GenBank/DDBJ databases">
        <title>ChiBAC.</title>
        <authorList>
            <person name="Zenner C."/>
            <person name="Hitch T.C.A."/>
            <person name="Clavel T."/>
        </authorList>
    </citation>
    <scope>NUCLEOTIDE SEQUENCE [LARGE SCALE GENOMIC DNA]</scope>
    <source>
        <strain evidence="2 3">DSM 108706</strain>
    </source>
</reference>
<gene>
    <name evidence="2" type="ORF">INF20_02995</name>
</gene>
<dbReference type="EMBL" id="JADCKA010000003">
    <property type="protein sequence ID" value="MBE5035244.1"/>
    <property type="molecule type" value="Genomic_DNA"/>
</dbReference>
<accession>A0ABR9QWI7</accession>
<dbReference type="PROSITE" id="PS50943">
    <property type="entry name" value="HTH_CROC1"/>
    <property type="match status" value="1"/>
</dbReference>
<protein>
    <submittedName>
        <fullName evidence="2">Helix-turn-helix transcriptional regulator</fullName>
    </submittedName>
</protein>
<proteinExistence type="predicted"/>
<dbReference type="Pfam" id="PF01381">
    <property type="entry name" value="HTH_3"/>
    <property type="match status" value="1"/>
</dbReference>
<dbReference type="CDD" id="cd00093">
    <property type="entry name" value="HTH_XRE"/>
    <property type="match status" value="1"/>
</dbReference>
<organism evidence="2 3">
    <name type="scientific">Gallibacter intestinalis</name>
    <dbReference type="NCBI Taxonomy" id="2779356"/>
    <lineage>
        <taxon>Bacteria</taxon>
        <taxon>Bacillati</taxon>
        <taxon>Bacillota</taxon>
        <taxon>Clostridia</taxon>
        <taxon>Eubacteriales</taxon>
        <taxon>Eubacteriaceae</taxon>
        <taxon>Gallibacter</taxon>
    </lineage>
</organism>